<feature type="chain" id="PRO_5016082355" description="Haemolysin activator HlyB C-terminal domain-containing protein" evidence="1">
    <location>
        <begin position="21"/>
        <end position="565"/>
    </location>
</feature>
<evidence type="ECO:0000259" key="2">
    <source>
        <dbReference type="Pfam" id="PF03865"/>
    </source>
</evidence>
<comment type="caution">
    <text evidence="3">The sequence shown here is derived from an EMBL/GenBank/DDBJ whole genome shotgun (WGS) entry which is preliminary data.</text>
</comment>
<dbReference type="Proteomes" id="UP000249746">
    <property type="component" value="Unassembled WGS sequence"/>
</dbReference>
<sequence>MGKKSFLALSLVGLCSYTFAQTSPQEAKQLEDMINTSPYRDVPQNKNITNTLRQQQNSFKQNQEKENLDEKGLQLRQEEQYKYKYNFKIDNKIDGKEITLKDLGIEEKWLAESIYAQKISKISPETLQAITNIVSYYFQYNGYPSATAYVPQQTIKDTIQVNIIVGTLGDYVVKNYSHLRDSSINSKLSEALKGKIITTKNMEDIIYKINQSAGIEAVGALEAGEDFGESNVVIEVNDSKKASAMLYADNYGTKGAGQIRFGATTTFNNLFGFGDSLNTMVQRSNENQLNYGATYTTFVGNLKISPRVNKGNYELGGNYRKMGAVGTSTDFGVDFTYPLFINSENSLYWSAGYTHRKLKDSYEAFGIDFMKHSDIGYGGFEGTYGGIPRNYLSYNVKVYYGDVVGDDELTKDSWGTGKFSKLNVYLNNQYYLHEKLTHIFNVSYQKVLGGFWLDSSESASLGGPYGMRAYRNGEGEGDNMVMATLGLRYQSPITNFYITPFYELGYSWNEEKARQEYFMDSAGLELLYLKPDAFYVKVDLARAIAKLKTDGQNRARAYIGAGIYF</sequence>
<gene>
    <name evidence="3" type="ORF">B6S12_09435</name>
</gene>
<dbReference type="Gene3D" id="3.10.20.310">
    <property type="entry name" value="membrane protein fhac"/>
    <property type="match status" value="1"/>
</dbReference>
<name>A0A2W6MTU7_9HELI</name>
<evidence type="ECO:0000313" key="3">
    <source>
        <dbReference type="EMBL" id="PZT47381.1"/>
    </source>
</evidence>
<dbReference type="PANTHER" id="PTHR34597">
    <property type="entry name" value="SLR1661 PROTEIN"/>
    <property type="match status" value="1"/>
</dbReference>
<evidence type="ECO:0000313" key="4">
    <source>
        <dbReference type="Proteomes" id="UP000249746"/>
    </source>
</evidence>
<dbReference type="GO" id="GO:0046819">
    <property type="term" value="P:protein secretion by the type V secretion system"/>
    <property type="evidence" value="ECO:0007669"/>
    <property type="project" value="TreeGrafter"/>
</dbReference>
<evidence type="ECO:0000256" key="1">
    <source>
        <dbReference type="SAM" id="SignalP"/>
    </source>
</evidence>
<dbReference type="GO" id="GO:0008320">
    <property type="term" value="F:protein transmembrane transporter activity"/>
    <property type="evidence" value="ECO:0007669"/>
    <property type="project" value="TreeGrafter"/>
</dbReference>
<keyword evidence="1" id="KW-0732">Signal</keyword>
<feature type="domain" description="Haemolysin activator HlyB C-terminal" evidence="2">
    <location>
        <begin position="228"/>
        <end position="517"/>
    </location>
</feature>
<dbReference type="AlphaFoldDB" id="A0A2W6MTU7"/>
<keyword evidence="4" id="KW-1185">Reference proteome</keyword>
<dbReference type="InterPro" id="IPR005565">
    <property type="entry name" value="Hemolysn_activator_HlyB_C"/>
</dbReference>
<dbReference type="OrthoDB" id="7209508at2"/>
<organism evidence="3 4">
    <name type="scientific">Helicobacter valdiviensis</name>
    <dbReference type="NCBI Taxonomy" id="1458358"/>
    <lineage>
        <taxon>Bacteria</taxon>
        <taxon>Pseudomonadati</taxon>
        <taxon>Campylobacterota</taxon>
        <taxon>Epsilonproteobacteria</taxon>
        <taxon>Campylobacterales</taxon>
        <taxon>Helicobacteraceae</taxon>
        <taxon>Helicobacter</taxon>
    </lineage>
</organism>
<dbReference type="GO" id="GO:0098046">
    <property type="term" value="C:type V protein secretion system complex"/>
    <property type="evidence" value="ECO:0007669"/>
    <property type="project" value="TreeGrafter"/>
</dbReference>
<dbReference type="PANTHER" id="PTHR34597:SF1">
    <property type="entry name" value="HEME_HEMOPEXIN TRANSPORTER PROTEIN HUXB"/>
    <property type="match status" value="1"/>
</dbReference>
<dbReference type="RefSeq" id="WP_111230548.1">
    <property type="nucleotide sequence ID" value="NZ_NBIU01000038.1"/>
</dbReference>
<accession>A0A2W6MTU7</accession>
<reference evidence="3 4" key="1">
    <citation type="submission" date="2017-03" db="EMBL/GenBank/DDBJ databases">
        <title>Genomic and clinical evidence uncovers the enterohepatic species Helicobacter valdiviensis as a potential human intestinal pathogen.</title>
        <authorList>
            <person name="Fresia P."/>
            <person name="Jara R."/>
            <person name="Sierra R."/>
            <person name="Ferres I."/>
            <person name="Greif G."/>
            <person name="Iraola G."/>
            <person name="Collado L."/>
        </authorList>
    </citation>
    <scope>NUCLEOTIDE SEQUENCE [LARGE SCALE GENOMIC DNA]</scope>
    <source>
        <strain evidence="3 4">WBE14</strain>
    </source>
</reference>
<dbReference type="Gene3D" id="2.40.160.50">
    <property type="entry name" value="membrane protein fhac: a member of the omp85/tpsb transporter family"/>
    <property type="match status" value="1"/>
</dbReference>
<proteinExistence type="predicted"/>
<protein>
    <recommendedName>
        <fullName evidence="2">Haemolysin activator HlyB C-terminal domain-containing protein</fullName>
    </recommendedName>
</protein>
<dbReference type="Pfam" id="PF03865">
    <property type="entry name" value="ShlB"/>
    <property type="match status" value="1"/>
</dbReference>
<dbReference type="EMBL" id="NBIU01000038">
    <property type="protein sequence ID" value="PZT47381.1"/>
    <property type="molecule type" value="Genomic_DNA"/>
</dbReference>
<dbReference type="InterPro" id="IPR051544">
    <property type="entry name" value="TPS_OM_transporter"/>
</dbReference>
<feature type="signal peptide" evidence="1">
    <location>
        <begin position="1"/>
        <end position="20"/>
    </location>
</feature>